<keyword evidence="4" id="KW-1185">Reference proteome</keyword>
<name>A0A1I7XHS4_HETBA</name>
<reference evidence="5" key="1">
    <citation type="submission" date="2016-11" db="UniProtKB">
        <authorList>
            <consortium name="WormBaseParasite"/>
        </authorList>
    </citation>
    <scope>IDENTIFICATION</scope>
</reference>
<dbReference type="Gene3D" id="1.20.58.60">
    <property type="match status" value="2"/>
</dbReference>
<keyword evidence="2" id="KW-0677">Repeat</keyword>
<dbReference type="InterPro" id="IPR043197">
    <property type="entry name" value="Plakin"/>
</dbReference>
<dbReference type="GO" id="GO:0016020">
    <property type="term" value="C:membrane"/>
    <property type="evidence" value="ECO:0007669"/>
    <property type="project" value="TreeGrafter"/>
</dbReference>
<keyword evidence="1" id="KW-0597">Phosphoprotein</keyword>
<dbReference type="SUPFAM" id="SSF46966">
    <property type="entry name" value="Spectrin repeat"/>
    <property type="match status" value="1"/>
</dbReference>
<accession>A0A1I7XHS4</accession>
<evidence type="ECO:0000259" key="3">
    <source>
        <dbReference type="Pfam" id="PF17902"/>
    </source>
</evidence>
<sequence>MEEASDAENWMEEQAQRLENNYNRTDFSLEEGERYLRELDEIKVNTLTLFVVEILNKYHSVLMALTERCATISPLWQRGERITRPITVTALCDYTDKNLHIKPGCLVCKVNEIMKFNNAIIMYKLNINLWSNIFFHNLKNSSHPDVDRIEDEVQQLNVRWENVGAQVADRLKAAERALQTQMDI</sequence>
<dbReference type="GO" id="GO:0005882">
    <property type="term" value="C:intermediate filament"/>
    <property type="evidence" value="ECO:0007669"/>
    <property type="project" value="TreeGrafter"/>
</dbReference>
<dbReference type="Pfam" id="PF17902">
    <property type="entry name" value="SH3_10"/>
    <property type="match status" value="1"/>
</dbReference>
<dbReference type="GO" id="GO:0030056">
    <property type="term" value="C:hemidesmosome"/>
    <property type="evidence" value="ECO:0007669"/>
    <property type="project" value="TreeGrafter"/>
</dbReference>
<dbReference type="AlphaFoldDB" id="A0A1I7XHS4"/>
<evidence type="ECO:0000256" key="2">
    <source>
        <dbReference type="ARBA" id="ARBA00022737"/>
    </source>
</evidence>
<protein>
    <submittedName>
        <fullName evidence="5">SH3_10 domain-containing protein</fullName>
    </submittedName>
</protein>
<dbReference type="GO" id="GO:0042060">
    <property type="term" value="P:wound healing"/>
    <property type="evidence" value="ECO:0007669"/>
    <property type="project" value="TreeGrafter"/>
</dbReference>
<dbReference type="GO" id="GO:0005198">
    <property type="term" value="F:structural molecule activity"/>
    <property type="evidence" value="ECO:0007669"/>
    <property type="project" value="TreeGrafter"/>
</dbReference>
<dbReference type="PANTHER" id="PTHR23169">
    <property type="entry name" value="ENVOPLAKIN"/>
    <property type="match status" value="1"/>
</dbReference>
<organism evidence="4 5">
    <name type="scientific">Heterorhabditis bacteriophora</name>
    <name type="common">Entomopathogenic nematode worm</name>
    <dbReference type="NCBI Taxonomy" id="37862"/>
    <lineage>
        <taxon>Eukaryota</taxon>
        <taxon>Metazoa</taxon>
        <taxon>Ecdysozoa</taxon>
        <taxon>Nematoda</taxon>
        <taxon>Chromadorea</taxon>
        <taxon>Rhabditida</taxon>
        <taxon>Rhabditina</taxon>
        <taxon>Rhabditomorpha</taxon>
        <taxon>Strongyloidea</taxon>
        <taxon>Heterorhabditidae</taxon>
        <taxon>Heterorhabditis</taxon>
    </lineage>
</organism>
<dbReference type="InterPro" id="IPR041615">
    <property type="entry name" value="Desmoplakin_SH3"/>
</dbReference>
<dbReference type="GO" id="GO:0005737">
    <property type="term" value="C:cytoplasm"/>
    <property type="evidence" value="ECO:0007669"/>
    <property type="project" value="TreeGrafter"/>
</dbReference>
<feature type="domain" description="Desmoplakin SH3" evidence="3">
    <location>
        <begin position="74"/>
        <end position="104"/>
    </location>
</feature>
<dbReference type="Proteomes" id="UP000095283">
    <property type="component" value="Unplaced"/>
</dbReference>
<proteinExistence type="predicted"/>
<dbReference type="GO" id="GO:0031122">
    <property type="term" value="P:cytoplasmic microtubule organization"/>
    <property type="evidence" value="ECO:0007669"/>
    <property type="project" value="TreeGrafter"/>
</dbReference>
<evidence type="ECO:0000256" key="1">
    <source>
        <dbReference type="ARBA" id="ARBA00022553"/>
    </source>
</evidence>
<dbReference type="GO" id="GO:0045104">
    <property type="term" value="P:intermediate filament cytoskeleton organization"/>
    <property type="evidence" value="ECO:0007669"/>
    <property type="project" value="InterPro"/>
</dbReference>
<dbReference type="WBParaSite" id="Hba_16868">
    <property type="protein sequence ID" value="Hba_16868"/>
    <property type="gene ID" value="Hba_16868"/>
</dbReference>
<evidence type="ECO:0000313" key="4">
    <source>
        <dbReference type="Proteomes" id="UP000095283"/>
    </source>
</evidence>
<dbReference type="PANTHER" id="PTHR23169:SF23">
    <property type="entry name" value="SHORT STOP, ISOFORM H"/>
    <property type="match status" value="1"/>
</dbReference>
<evidence type="ECO:0000313" key="5">
    <source>
        <dbReference type="WBParaSite" id="Hba_16868"/>
    </source>
</evidence>